<dbReference type="Proteomes" id="UP000321812">
    <property type="component" value="Unassembled WGS sequence"/>
</dbReference>
<evidence type="ECO:0008006" key="3">
    <source>
        <dbReference type="Google" id="ProtNLM"/>
    </source>
</evidence>
<evidence type="ECO:0000313" key="2">
    <source>
        <dbReference type="Proteomes" id="UP000321812"/>
    </source>
</evidence>
<accession>A0A562XGR4</accession>
<dbReference type="AlphaFoldDB" id="A0A562XGR4"/>
<evidence type="ECO:0000313" key="1">
    <source>
        <dbReference type="EMBL" id="TWO20876.1"/>
    </source>
</evidence>
<gene>
    <name evidence="1" type="ORF">YZ82_03520</name>
</gene>
<dbReference type="EMBL" id="VOAP01000011">
    <property type="protein sequence ID" value="TWO20876.1"/>
    <property type="molecule type" value="Genomic_DNA"/>
</dbReference>
<sequence length="149" mass="17462">MKSFEIINHILQNPLYKNLKTSRELRNLLSLLGRSKSSLIKFAYQKQNIMFIALTHPLALQELKNDNNINQIKSLLKQYIKFNPNSNLKEINEIKFFIAKIVKFKEVELSNHSKIIEKSDGNFLNLAKDKDIYEAFENIRKAILINAKR</sequence>
<reference evidence="1 2" key="1">
    <citation type="submission" date="2019-07" db="EMBL/GenBank/DDBJ databases">
        <title>Rapid identification of Enteric Bacteria from Whole Genome Sequences (WGS) using Average Nucleotide Identity (ANI).</title>
        <authorList>
            <person name="Lane C."/>
        </authorList>
    </citation>
    <scope>NUCLEOTIDE SEQUENCE [LARGE SCALE GENOMIC DNA]</scope>
    <source>
        <strain evidence="1 2">D2411</strain>
    </source>
</reference>
<organism evidence="1 2">
    <name type="scientific">Campylobacter hyointestinalis</name>
    <dbReference type="NCBI Taxonomy" id="198"/>
    <lineage>
        <taxon>Bacteria</taxon>
        <taxon>Pseudomonadati</taxon>
        <taxon>Campylobacterota</taxon>
        <taxon>Epsilonproteobacteria</taxon>
        <taxon>Campylobacterales</taxon>
        <taxon>Campylobacteraceae</taxon>
        <taxon>Campylobacter</taxon>
    </lineage>
</organism>
<name>A0A562XGR4_CAMHY</name>
<protein>
    <recommendedName>
        <fullName evidence="3">DUF721 domain-containing protein</fullName>
    </recommendedName>
</protein>
<dbReference type="RefSeq" id="WP_147497109.1">
    <property type="nucleotide sequence ID" value="NZ_VOAP01000011.1"/>
</dbReference>
<proteinExistence type="predicted"/>
<comment type="caution">
    <text evidence="1">The sequence shown here is derived from an EMBL/GenBank/DDBJ whole genome shotgun (WGS) entry which is preliminary data.</text>
</comment>